<name>A0A430A0J0_9ENTE</name>
<dbReference type="RefSeq" id="WP_125983374.1">
    <property type="nucleotide sequence ID" value="NZ_NGJS01000003.1"/>
</dbReference>
<dbReference type="SUPFAM" id="SSF56784">
    <property type="entry name" value="HAD-like"/>
    <property type="match status" value="1"/>
</dbReference>
<dbReference type="Proteomes" id="UP000287857">
    <property type="component" value="Unassembled WGS sequence"/>
</dbReference>
<proteinExistence type="predicted"/>
<comment type="caution">
    <text evidence="1">The sequence shown here is derived from an EMBL/GenBank/DDBJ whole genome shotgun (WGS) entry which is preliminary data.</text>
</comment>
<dbReference type="AlphaFoldDB" id="A0A430A0J0"/>
<organism evidence="1 2">
    <name type="scientific">Vagococcus vulneris</name>
    <dbReference type="NCBI Taxonomy" id="1977869"/>
    <lineage>
        <taxon>Bacteria</taxon>
        <taxon>Bacillati</taxon>
        <taxon>Bacillota</taxon>
        <taxon>Bacilli</taxon>
        <taxon>Lactobacillales</taxon>
        <taxon>Enterococcaceae</taxon>
        <taxon>Vagococcus</taxon>
    </lineage>
</organism>
<dbReference type="Pfam" id="PF08282">
    <property type="entry name" value="Hydrolase_3"/>
    <property type="match status" value="1"/>
</dbReference>
<dbReference type="SFLD" id="SFLDS00003">
    <property type="entry name" value="Haloacid_Dehalogenase"/>
    <property type="match status" value="1"/>
</dbReference>
<dbReference type="InterPro" id="IPR006379">
    <property type="entry name" value="HAD-SF_hydro_IIB"/>
</dbReference>
<dbReference type="PANTHER" id="PTHR10000">
    <property type="entry name" value="PHOSPHOSERINE PHOSPHATASE"/>
    <property type="match status" value="1"/>
</dbReference>
<dbReference type="GO" id="GO:0000287">
    <property type="term" value="F:magnesium ion binding"/>
    <property type="evidence" value="ECO:0007669"/>
    <property type="project" value="TreeGrafter"/>
</dbReference>
<keyword evidence="2" id="KW-1185">Reference proteome</keyword>
<dbReference type="GO" id="GO:0016791">
    <property type="term" value="F:phosphatase activity"/>
    <property type="evidence" value="ECO:0007669"/>
    <property type="project" value="UniProtKB-ARBA"/>
</dbReference>
<dbReference type="Gene3D" id="3.30.1240.10">
    <property type="match status" value="1"/>
</dbReference>
<dbReference type="PANTHER" id="PTHR10000:SF25">
    <property type="entry name" value="PHOSPHATASE YKRA-RELATED"/>
    <property type="match status" value="1"/>
</dbReference>
<sequence length="283" mass="31555">MDKNKKNVAFFDLDGTLCDSSGEVLPSSVKAIRQFREQGNIAFICTGRSKPEILDSIVDIGFDGVVGAGGGYIVVGDKIIHHKRLPKDAVQDIVKYFDENDVGYYLECNDGLFKSENCERKIREELKQHAAEIGETPENLNHKMTWFYELLEKYDGLEVDYNNVNKISFINNTVPFDDIVNRYGESLQIYHSTVPLFGKWSGEIGIKGISKKEAIEFVLNYLGVDKEQSIAFGDGNNDIAMFEVVGYGIAMANATPDLKKIANEITADSDSDGIAISLEKWLV</sequence>
<evidence type="ECO:0000313" key="1">
    <source>
        <dbReference type="EMBL" id="RST99842.1"/>
    </source>
</evidence>
<dbReference type="NCBIfam" id="TIGR00099">
    <property type="entry name" value="Cof-subfamily"/>
    <property type="match status" value="1"/>
</dbReference>
<dbReference type="PROSITE" id="PS01229">
    <property type="entry name" value="COF_2"/>
    <property type="match status" value="1"/>
</dbReference>
<dbReference type="InterPro" id="IPR023214">
    <property type="entry name" value="HAD_sf"/>
</dbReference>
<protein>
    <submittedName>
        <fullName evidence="1">HAD family hydrolase</fullName>
    </submittedName>
</protein>
<dbReference type="GO" id="GO:0005829">
    <property type="term" value="C:cytosol"/>
    <property type="evidence" value="ECO:0007669"/>
    <property type="project" value="TreeGrafter"/>
</dbReference>
<dbReference type="InterPro" id="IPR036412">
    <property type="entry name" value="HAD-like_sf"/>
</dbReference>
<dbReference type="InterPro" id="IPR000150">
    <property type="entry name" value="Cof"/>
</dbReference>
<evidence type="ECO:0000313" key="2">
    <source>
        <dbReference type="Proteomes" id="UP000287857"/>
    </source>
</evidence>
<dbReference type="Gene3D" id="3.40.50.1000">
    <property type="entry name" value="HAD superfamily/HAD-like"/>
    <property type="match status" value="1"/>
</dbReference>
<reference evidence="1 2" key="1">
    <citation type="submission" date="2017-05" db="EMBL/GenBank/DDBJ databases">
        <title>Vagococcus spp. assemblies.</title>
        <authorList>
            <person name="Gulvik C.A."/>
        </authorList>
    </citation>
    <scope>NUCLEOTIDE SEQUENCE [LARGE SCALE GENOMIC DNA]</scope>
    <source>
        <strain evidence="1 2">SS1995</strain>
    </source>
</reference>
<dbReference type="SFLD" id="SFLDG01140">
    <property type="entry name" value="C2.B:_Phosphomannomutase_and_P"/>
    <property type="match status" value="1"/>
</dbReference>
<dbReference type="EMBL" id="NGJS01000003">
    <property type="protein sequence ID" value="RST99842.1"/>
    <property type="molecule type" value="Genomic_DNA"/>
</dbReference>
<keyword evidence="1" id="KW-0378">Hydrolase</keyword>
<dbReference type="NCBIfam" id="TIGR01484">
    <property type="entry name" value="HAD-SF-IIB"/>
    <property type="match status" value="1"/>
</dbReference>
<dbReference type="OrthoDB" id="9810101at2"/>
<gene>
    <name evidence="1" type="ORF">CBF37_03720</name>
</gene>
<accession>A0A430A0J0</accession>